<feature type="region of interest" description="Disordered" evidence="1">
    <location>
        <begin position="94"/>
        <end position="175"/>
    </location>
</feature>
<evidence type="ECO:0000313" key="2">
    <source>
        <dbReference type="EMBL" id="KAJ1198070.1"/>
    </source>
</evidence>
<gene>
    <name evidence="2" type="ORF">NDU88_001914</name>
</gene>
<evidence type="ECO:0000313" key="3">
    <source>
        <dbReference type="Proteomes" id="UP001066276"/>
    </source>
</evidence>
<sequence length="175" mass="18835">MTAAQNRIVIIGPYGFQEPMAMYAGGDGEDLHCKCCCDLCLEPTMAHVSGERAPAFTAEELEKLVDGVPPQYTLFYGPPDKQCPPEKGYLACHRQKGVDPGGLRQAEHPLPQEVRGPAPLDKEDSRGPVGDGLPTRIGCPSHHDIPDVPHPGGGYPQLEGLLKASQQPQGGEYRI</sequence>
<accession>A0AAV7VBI8</accession>
<proteinExistence type="predicted"/>
<name>A0AAV7VBI8_PLEWA</name>
<protein>
    <submittedName>
        <fullName evidence="2">Uncharacterized protein</fullName>
    </submittedName>
</protein>
<reference evidence="2" key="1">
    <citation type="journal article" date="2022" name="bioRxiv">
        <title>Sequencing and chromosome-scale assembly of the giantPleurodeles waltlgenome.</title>
        <authorList>
            <person name="Brown T."/>
            <person name="Elewa A."/>
            <person name="Iarovenko S."/>
            <person name="Subramanian E."/>
            <person name="Araus A.J."/>
            <person name="Petzold A."/>
            <person name="Susuki M."/>
            <person name="Suzuki K.-i.T."/>
            <person name="Hayashi T."/>
            <person name="Toyoda A."/>
            <person name="Oliveira C."/>
            <person name="Osipova E."/>
            <person name="Leigh N.D."/>
            <person name="Simon A."/>
            <person name="Yun M.H."/>
        </authorList>
    </citation>
    <scope>NUCLEOTIDE SEQUENCE</scope>
    <source>
        <strain evidence="2">20211129_DDA</strain>
        <tissue evidence="2">Liver</tissue>
    </source>
</reference>
<organism evidence="2 3">
    <name type="scientific">Pleurodeles waltl</name>
    <name type="common">Iberian ribbed newt</name>
    <dbReference type="NCBI Taxonomy" id="8319"/>
    <lineage>
        <taxon>Eukaryota</taxon>
        <taxon>Metazoa</taxon>
        <taxon>Chordata</taxon>
        <taxon>Craniata</taxon>
        <taxon>Vertebrata</taxon>
        <taxon>Euteleostomi</taxon>
        <taxon>Amphibia</taxon>
        <taxon>Batrachia</taxon>
        <taxon>Caudata</taxon>
        <taxon>Salamandroidea</taxon>
        <taxon>Salamandridae</taxon>
        <taxon>Pleurodelinae</taxon>
        <taxon>Pleurodeles</taxon>
    </lineage>
</organism>
<dbReference type="EMBL" id="JANPWB010000003">
    <property type="protein sequence ID" value="KAJ1198070.1"/>
    <property type="molecule type" value="Genomic_DNA"/>
</dbReference>
<evidence type="ECO:0000256" key="1">
    <source>
        <dbReference type="SAM" id="MobiDB-lite"/>
    </source>
</evidence>
<dbReference type="AlphaFoldDB" id="A0AAV7VBI8"/>
<comment type="caution">
    <text evidence="2">The sequence shown here is derived from an EMBL/GenBank/DDBJ whole genome shotgun (WGS) entry which is preliminary data.</text>
</comment>
<dbReference type="Proteomes" id="UP001066276">
    <property type="component" value="Chromosome 2_1"/>
</dbReference>
<keyword evidence="3" id="KW-1185">Reference proteome</keyword>